<dbReference type="Pfam" id="PF03668">
    <property type="entry name" value="RapZ-like_N"/>
    <property type="match status" value="1"/>
</dbReference>
<keyword evidence="8" id="KW-1185">Reference proteome</keyword>
<evidence type="ECO:0000313" key="8">
    <source>
        <dbReference type="Proteomes" id="UP000436181"/>
    </source>
</evidence>
<evidence type="ECO:0000256" key="1">
    <source>
        <dbReference type="ARBA" id="ARBA00022741"/>
    </source>
</evidence>
<name>A0ABQ6VGM4_9CORY</name>
<keyword evidence="2 4" id="KW-0067">ATP-binding</keyword>
<evidence type="ECO:0000256" key="2">
    <source>
        <dbReference type="ARBA" id="ARBA00022840"/>
    </source>
</evidence>
<sequence>MQAAERSSDNSSPSLIVLTGISGAGKKAAAAVLEDMGWYVADNLPPELILRMVEMTCEDDSPIERLAISTDVRSLAFAGSLNGVLSTLQRAGKRPTVLYLDASDETLISRYEALRRTHPLQEEGTLQHGINQERAILADLRKNADIVLDTSTLNVHELRRTIEELFTGDGRAQFRINIQSFGFKHGPPKDIDMLLDARFLANPYWIPELKGFRGTDQQVKDYVLGQPDSTAFLDAAENMVMATIPGFIHEGKKFLSLGVGCTGGHHRSVALAEELQRRFDLQGLTARVSHRDLAK</sequence>
<dbReference type="SUPFAM" id="SSF52540">
    <property type="entry name" value="P-loop containing nucleoside triphosphate hydrolases"/>
    <property type="match status" value="1"/>
</dbReference>
<dbReference type="PANTHER" id="PTHR30448:SF0">
    <property type="entry name" value="RNASE ADAPTER PROTEIN RAPZ"/>
    <property type="match status" value="1"/>
</dbReference>
<gene>
    <name evidence="7" type="primary">rapZ</name>
    <name evidence="7" type="ORF">F8377_04950</name>
</gene>
<accession>A0ABQ6VGM4</accession>
<feature type="domain" description="RapZ C-terminal" evidence="6">
    <location>
        <begin position="175"/>
        <end position="293"/>
    </location>
</feature>
<feature type="binding site" evidence="4">
    <location>
        <begin position="20"/>
        <end position="27"/>
    </location>
    <ligand>
        <name>ATP</name>
        <dbReference type="ChEBI" id="CHEBI:30616"/>
    </ligand>
</feature>
<comment type="caution">
    <text evidence="7">The sequence shown here is derived from an EMBL/GenBank/DDBJ whole genome shotgun (WGS) entry which is preliminary data.</text>
</comment>
<dbReference type="Pfam" id="PF22740">
    <property type="entry name" value="PapZ_C"/>
    <property type="match status" value="1"/>
</dbReference>
<dbReference type="HAMAP" id="MF_00636">
    <property type="entry name" value="RapZ_like"/>
    <property type="match status" value="1"/>
</dbReference>
<dbReference type="RefSeq" id="WP_151844146.1">
    <property type="nucleotide sequence ID" value="NZ_WBZJ01000001.1"/>
</dbReference>
<proteinExistence type="inferred from homology"/>
<dbReference type="EMBL" id="WBZJ01000001">
    <property type="protein sequence ID" value="KAB3523468.1"/>
    <property type="molecule type" value="Genomic_DNA"/>
</dbReference>
<evidence type="ECO:0000313" key="7">
    <source>
        <dbReference type="EMBL" id="KAB3523468.1"/>
    </source>
</evidence>
<reference evidence="7 8" key="1">
    <citation type="submission" date="2019-10" db="EMBL/GenBank/DDBJ databases">
        <title>Corynebacterium sp novel species isolated from the respiratory tract of Marmot.</title>
        <authorList>
            <person name="Zhang G."/>
        </authorList>
    </citation>
    <scope>NUCLEOTIDE SEQUENCE [LARGE SCALE GENOMIC DNA]</scope>
    <source>
        <strain evidence="7 8">336</strain>
    </source>
</reference>
<dbReference type="InterPro" id="IPR053930">
    <property type="entry name" value="RapZ-like_N"/>
</dbReference>
<evidence type="ECO:0000259" key="6">
    <source>
        <dbReference type="Pfam" id="PF22740"/>
    </source>
</evidence>
<evidence type="ECO:0000256" key="3">
    <source>
        <dbReference type="ARBA" id="ARBA00023134"/>
    </source>
</evidence>
<dbReference type="PIRSF" id="PIRSF005052">
    <property type="entry name" value="P-loopkin"/>
    <property type="match status" value="1"/>
</dbReference>
<dbReference type="InterPro" id="IPR005337">
    <property type="entry name" value="RapZ-like"/>
</dbReference>
<feature type="binding site" evidence="4">
    <location>
        <begin position="71"/>
        <end position="74"/>
    </location>
    <ligand>
        <name>GTP</name>
        <dbReference type="ChEBI" id="CHEBI:37565"/>
    </ligand>
</feature>
<dbReference type="Gene3D" id="3.40.50.300">
    <property type="entry name" value="P-loop containing nucleotide triphosphate hydrolases"/>
    <property type="match status" value="1"/>
</dbReference>
<keyword evidence="1 4" id="KW-0547">Nucleotide-binding</keyword>
<evidence type="ECO:0000259" key="5">
    <source>
        <dbReference type="Pfam" id="PF03668"/>
    </source>
</evidence>
<feature type="domain" description="RapZ-like N-terminal" evidence="5">
    <location>
        <begin position="15"/>
        <end position="169"/>
    </location>
</feature>
<evidence type="ECO:0000256" key="4">
    <source>
        <dbReference type="HAMAP-Rule" id="MF_00636"/>
    </source>
</evidence>
<organism evidence="7 8">
    <name type="scientific">Corynebacterium zhongnanshanii</name>
    <dbReference type="NCBI Taxonomy" id="2768834"/>
    <lineage>
        <taxon>Bacteria</taxon>
        <taxon>Bacillati</taxon>
        <taxon>Actinomycetota</taxon>
        <taxon>Actinomycetes</taxon>
        <taxon>Mycobacteriales</taxon>
        <taxon>Corynebacteriaceae</taxon>
        <taxon>Corynebacterium</taxon>
    </lineage>
</organism>
<protein>
    <submittedName>
        <fullName evidence="7">RNase adapter RapZ</fullName>
    </submittedName>
</protein>
<dbReference type="InterPro" id="IPR053931">
    <property type="entry name" value="RapZ_C"/>
</dbReference>
<keyword evidence="3 4" id="KW-0342">GTP-binding</keyword>
<dbReference type="NCBIfam" id="NF003828">
    <property type="entry name" value="PRK05416.1"/>
    <property type="match status" value="1"/>
</dbReference>
<dbReference type="Proteomes" id="UP000436181">
    <property type="component" value="Unassembled WGS sequence"/>
</dbReference>
<dbReference type="InterPro" id="IPR027417">
    <property type="entry name" value="P-loop_NTPase"/>
</dbReference>
<dbReference type="PANTHER" id="PTHR30448">
    <property type="entry name" value="RNASE ADAPTER PROTEIN RAPZ"/>
    <property type="match status" value="1"/>
</dbReference>